<gene>
    <name evidence="1" type="ORF">AVEN_100093_1</name>
</gene>
<organism evidence="1 2">
    <name type="scientific">Araneus ventricosus</name>
    <name type="common">Orbweaver spider</name>
    <name type="synonym">Epeira ventricosa</name>
    <dbReference type="NCBI Taxonomy" id="182803"/>
    <lineage>
        <taxon>Eukaryota</taxon>
        <taxon>Metazoa</taxon>
        <taxon>Ecdysozoa</taxon>
        <taxon>Arthropoda</taxon>
        <taxon>Chelicerata</taxon>
        <taxon>Arachnida</taxon>
        <taxon>Araneae</taxon>
        <taxon>Araneomorphae</taxon>
        <taxon>Entelegynae</taxon>
        <taxon>Araneoidea</taxon>
        <taxon>Araneidae</taxon>
        <taxon>Araneus</taxon>
    </lineage>
</organism>
<dbReference type="AlphaFoldDB" id="A0A4Y2J306"/>
<dbReference type="Proteomes" id="UP000499080">
    <property type="component" value="Unassembled WGS sequence"/>
</dbReference>
<keyword evidence="2" id="KW-1185">Reference proteome</keyword>
<comment type="caution">
    <text evidence="1">The sequence shown here is derived from an EMBL/GenBank/DDBJ whole genome shotgun (WGS) entry which is preliminary data.</text>
</comment>
<dbReference type="EMBL" id="BGPR01003122">
    <property type="protein sequence ID" value="GBM83959.1"/>
    <property type="molecule type" value="Genomic_DNA"/>
</dbReference>
<protein>
    <submittedName>
        <fullName evidence="1">Uncharacterized protein</fullName>
    </submittedName>
</protein>
<accession>A0A4Y2J306</accession>
<evidence type="ECO:0000313" key="1">
    <source>
        <dbReference type="EMBL" id="GBM83959.1"/>
    </source>
</evidence>
<reference evidence="1 2" key="1">
    <citation type="journal article" date="2019" name="Sci. Rep.">
        <title>Orb-weaving spider Araneus ventricosus genome elucidates the spidroin gene catalogue.</title>
        <authorList>
            <person name="Kono N."/>
            <person name="Nakamura H."/>
            <person name="Ohtoshi R."/>
            <person name="Moran D.A.P."/>
            <person name="Shinohara A."/>
            <person name="Yoshida Y."/>
            <person name="Fujiwara M."/>
            <person name="Mori M."/>
            <person name="Tomita M."/>
            <person name="Arakawa K."/>
        </authorList>
    </citation>
    <scope>NUCLEOTIDE SEQUENCE [LARGE SCALE GENOMIC DNA]</scope>
</reference>
<evidence type="ECO:0000313" key="2">
    <source>
        <dbReference type="Proteomes" id="UP000499080"/>
    </source>
</evidence>
<sequence>MEIWPSKGQIMEIWPSKGQYGNPALEGLWFVFYRALWDRKYVGEFALRDWLNGGVIRYVTRLRLSVNEQERSATGLTAYVSDGTQSQGRVCSNHLQNLDIVGEDSNGLL</sequence>
<proteinExistence type="predicted"/>
<name>A0A4Y2J306_ARAVE</name>